<keyword evidence="3" id="KW-1185">Reference proteome</keyword>
<feature type="compositionally biased region" description="Basic and acidic residues" evidence="1">
    <location>
        <begin position="1"/>
        <end position="41"/>
    </location>
</feature>
<feature type="compositionally biased region" description="Polar residues" evidence="1">
    <location>
        <begin position="64"/>
        <end position="77"/>
    </location>
</feature>
<accession>A0AAV3ZVG1</accession>
<dbReference type="AlphaFoldDB" id="A0AAV3ZVG1"/>
<dbReference type="Proteomes" id="UP000735302">
    <property type="component" value="Unassembled WGS sequence"/>
</dbReference>
<organism evidence="2 3">
    <name type="scientific">Plakobranchus ocellatus</name>
    <dbReference type="NCBI Taxonomy" id="259542"/>
    <lineage>
        <taxon>Eukaryota</taxon>
        <taxon>Metazoa</taxon>
        <taxon>Spiralia</taxon>
        <taxon>Lophotrochozoa</taxon>
        <taxon>Mollusca</taxon>
        <taxon>Gastropoda</taxon>
        <taxon>Heterobranchia</taxon>
        <taxon>Euthyneura</taxon>
        <taxon>Panpulmonata</taxon>
        <taxon>Sacoglossa</taxon>
        <taxon>Placobranchoidea</taxon>
        <taxon>Plakobranchidae</taxon>
        <taxon>Plakobranchus</taxon>
    </lineage>
</organism>
<gene>
    <name evidence="2" type="ORF">PoB_002568500</name>
</gene>
<name>A0AAV3ZVG1_9GAST</name>
<feature type="region of interest" description="Disordered" evidence="1">
    <location>
        <begin position="1"/>
        <end position="86"/>
    </location>
</feature>
<protein>
    <submittedName>
        <fullName evidence="2">Uncharacterized protein</fullName>
    </submittedName>
</protein>
<evidence type="ECO:0000313" key="3">
    <source>
        <dbReference type="Proteomes" id="UP000735302"/>
    </source>
</evidence>
<proteinExistence type="predicted"/>
<dbReference type="EMBL" id="BLXT01002947">
    <property type="protein sequence ID" value="GFN99179.1"/>
    <property type="molecule type" value="Genomic_DNA"/>
</dbReference>
<feature type="region of interest" description="Disordered" evidence="1">
    <location>
        <begin position="100"/>
        <end position="125"/>
    </location>
</feature>
<evidence type="ECO:0000256" key="1">
    <source>
        <dbReference type="SAM" id="MobiDB-lite"/>
    </source>
</evidence>
<comment type="caution">
    <text evidence="2">The sequence shown here is derived from an EMBL/GenBank/DDBJ whole genome shotgun (WGS) entry which is preliminary data.</text>
</comment>
<sequence>MSQRHPQDKKKMSQRYPQDKTRTGQSQNKDKALIAESEHVTRNNVTEIPSRQDHGSLKPRIKLSQPNVTRNNVTEIPSRQDKTRPGQYQIKDKALIAERNKKQCQRSPQDKTVAVSKLKPRIKLS</sequence>
<evidence type="ECO:0000313" key="2">
    <source>
        <dbReference type="EMBL" id="GFN99179.1"/>
    </source>
</evidence>
<reference evidence="2 3" key="1">
    <citation type="journal article" date="2021" name="Elife">
        <title>Chloroplast acquisition without the gene transfer in kleptoplastic sea slugs, Plakobranchus ocellatus.</title>
        <authorList>
            <person name="Maeda T."/>
            <person name="Takahashi S."/>
            <person name="Yoshida T."/>
            <person name="Shimamura S."/>
            <person name="Takaki Y."/>
            <person name="Nagai Y."/>
            <person name="Toyoda A."/>
            <person name="Suzuki Y."/>
            <person name="Arimoto A."/>
            <person name="Ishii H."/>
            <person name="Satoh N."/>
            <person name="Nishiyama T."/>
            <person name="Hasebe M."/>
            <person name="Maruyama T."/>
            <person name="Minagawa J."/>
            <person name="Obokata J."/>
            <person name="Shigenobu S."/>
        </authorList>
    </citation>
    <scope>NUCLEOTIDE SEQUENCE [LARGE SCALE GENOMIC DNA]</scope>
</reference>